<keyword evidence="4 9" id="KW-0812">Transmembrane</keyword>
<sequence>MQGTGPPNSATPPPPVALDKPGNWSTWQLRAYTNPWKQKHPAPSKEEIPPQSLQHIGQAPAHHSSQHPDGPGGFPLLPTLLIELSSSTTQQGQEPRTTSKPQSASLASIKSSNGSDLNRCVSQVSWIKAGTTKGKRRNENAEEREQRPVGLSQLYPHHPHTTAAASSSTGHQDKGSRMWLCVASHGSVLDDREAVLQQILKAKESGCAGKVNPNLQLDETDISAEKIKETLSDEKNPDVPHENFTCVEIQSQPQPDPAQPAACVPAATSRCKRDLMMCKAMCLGIAYSSNIGGISTLPGTSPNLIFSEYLNHFTFLWRCKGEQSEKEKAARKVIEEEYKLLGAMKPQEIFTSVVFVLMVFLWLTRSPGFIPGWSSLFPHHTGYITDATVALLLGLIFFIVPAYGLSRKYEAMISWEEFQASMPWKVALLVGGGFALAEGAKESGLSMWVAELLAPLGDLPVLATVTVACIIVTVTTEVTSNAATITIFLPILSPLAEAIHVNPLYVLIPTTLCTSFSFLLPVSNPPNAVVFAYGHLTIMDMVKAGLGVNVIGVLAVMLAVATWGVPLFSLDAYPDWAPVLPGHNSTMP</sequence>
<feature type="transmembrane region" description="Helical" evidence="9">
    <location>
        <begin position="349"/>
        <end position="370"/>
    </location>
</feature>
<feature type="region of interest" description="Disordered" evidence="8">
    <location>
        <begin position="1"/>
        <end position="115"/>
    </location>
</feature>
<evidence type="ECO:0000313" key="10">
    <source>
        <dbReference type="EMBL" id="KAK5609701.1"/>
    </source>
</evidence>
<dbReference type="PANTHER" id="PTHR10283">
    <property type="entry name" value="SOLUTE CARRIER FAMILY 13 MEMBER"/>
    <property type="match status" value="1"/>
</dbReference>
<feature type="transmembrane region" description="Helical" evidence="9">
    <location>
        <begin position="461"/>
        <end position="492"/>
    </location>
</feature>
<evidence type="ECO:0000256" key="9">
    <source>
        <dbReference type="SAM" id="Phobius"/>
    </source>
</evidence>
<protein>
    <recommendedName>
        <fullName evidence="12">Solute carrier family 13 member 1</fullName>
    </recommendedName>
</protein>
<dbReference type="GO" id="GO:0005886">
    <property type="term" value="C:plasma membrane"/>
    <property type="evidence" value="ECO:0007669"/>
    <property type="project" value="TreeGrafter"/>
</dbReference>
<evidence type="ECO:0000256" key="3">
    <source>
        <dbReference type="ARBA" id="ARBA00022448"/>
    </source>
</evidence>
<feature type="region of interest" description="Disordered" evidence="8">
    <location>
        <begin position="152"/>
        <end position="172"/>
    </location>
</feature>
<evidence type="ECO:0008006" key="12">
    <source>
        <dbReference type="Google" id="ProtNLM"/>
    </source>
</evidence>
<keyword evidence="11" id="KW-1185">Reference proteome</keyword>
<accession>A0AAV9RL49</accession>
<keyword evidence="7" id="KW-0915">Sodium</keyword>
<evidence type="ECO:0000256" key="1">
    <source>
        <dbReference type="ARBA" id="ARBA00004141"/>
    </source>
</evidence>
<keyword evidence="6 9" id="KW-0472">Membrane</keyword>
<evidence type="ECO:0000256" key="2">
    <source>
        <dbReference type="ARBA" id="ARBA00006772"/>
    </source>
</evidence>
<feature type="transmembrane region" description="Helical" evidence="9">
    <location>
        <begin position="382"/>
        <end position="405"/>
    </location>
</feature>
<dbReference type="Pfam" id="PF00939">
    <property type="entry name" value="Na_sulph_symp"/>
    <property type="match status" value="1"/>
</dbReference>
<comment type="subcellular location">
    <subcellularLocation>
        <location evidence="1">Membrane</location>
        <topology evidence="1">Multi-pass membrane protein</topology>
    </subcellularLocation>
</comment>
<evidence type="ECO:0000256" key="7">
    <source>
        <dbReference type="ARBA" id="ARBA00023201"/>
    </source>
</evidence>
<feature type="transmembrane region" description="Helical" evidence="9">
    <location>
        <begin position="426"/>
        <end position="449"/>
    </location>
</feature>
<keyword evidence="7" id="KW-0739">Sodium transport</keyword>
<comment type="caution">
    <text evidence="10">The sequence shown here is derived from an EMBL/GenBank/DDBJ whole genome shotgun (WGS) entry which is preliminary data.</text>
</comment>
<dbReference type="GO" id="GO:0015382">
    <property type="term" value="F:sodium:sulfate symporter activity"/>
    <property type="evidence" value="ECO:0007669"/>
    <property type="project" value="TreeGrafter"/>
</dbReference>
<evidence type="ECO:0000256" key="6">
    <source>
        <dbReference type="ARBA" id="ARBA00023136"/>
    </source>
</evidence>
<dbReference type="EMBL" id="JAHHUM010001738">
    <property type="protein sequence ID" value="KAK5609701.1"/>
    <property type="molecule type" value="Genomic_DNA"/>
</dbReference>
<feature type="compositionally biased region" description="Polar residues" evidence="8">
    <location>
        <begin position="84"/>
        <end position="115"/>
    </location>
</feature>
<dbReference type="InterPro" id="IPR001898">
    <property type="entry name" value="SLC13A/DASS"/>
</dbReference>
<keyword evidence="5 9" id="KW-1133">Transmembrane helix</keyword>
<reference evidence="10 11" key="1">
    <citation type="submission" date="2021-06" db="EMBL/GenBank/DDBJ databases">
        <authorList>
            <person name="Palmer J.M."/>
        </authorList>
    </citation>
    <scope>NUCLEOTIDE SEQUENCE [LARGE SCALE GENOMIC DNA]</scope>
    <source>
        <strain evidence="10 11">MEX-2019</strain>
        <tissue evidence="10">Muscle</tissue>
    </source>
</reference>
<name>A0AAV9RL49_9TELE</name>
<proteinExistence type="inferred from homology"/>
<dbReference type="AlphaFoldDB" id="A0AAV9RL49"/>
<organism evidence="10 11">
    <name type="scientific">Crenichthys baileyi</name>
    <name type="common">White River springfish</name>
    <dbReference type="NCBI Taxonomy" id="28760"/>
    <lineage>
        <taxon>Eukaryota</taxon>
        <taxon>Metazoa</taxon>
        <taxon>Chordata</taxon>
        <taxon>Craniata</taxon>
        <taxon>Vertebrata</taxon>
        <taxon>Euteleostomi</taxon>
        <taxon>Actinopterygii</taxon>
        <taxon>Neopterygii</taxon>
        <taxon>Teleostei</taxon>
        <taxon>Neoteleostei</taxon>
        <taxon>Acanthomorphata</taxon>
        <taxon>Ovalentaria</taxon>
        <taxon>Atherinomorphae</taxon>
        <taxon>Cyprinodontiformes</taxon>
        <taxon>Goodeidae</taxon>
        <taxon>Crenichthys</taxon>
    </lineage>
</organism>
<comment type="similarity">
    <text evidence="2">Belongs to the SLC13A/DASS transporter (TC 2.A.47) family. NADC subfamily.</text>
</comment>
<evidence type="ECO:0000256" key="4">
    <source>
        <dbReference type="ARBA" id="ARBA00022692"/>
    </source>
</evidence>
<dbReference type="PANTHER" id="PTHR10283:SF65">
    <property type="entry name" value="SOLUTE CARRIER FAMILY 13 MEMBER 1"/>
    <property type="match status" value="1"/>
</dbReference>
<gene>
    <name evidence="10" type="ORF">CRENBAI_026247</name>
</gene>
<evidence type="ECO:0000313" key="11">
    <source>
        <dbReference type="Proteomes" id="UP001311232"/>
    </source>
</evidence>
<keyword evidence="7" id="KW-0406">Ion transport</keyword>
<evidence type="ECO:0000256" key="8">
    <source>
        <dbReference type="SAM" id="MobiDB-lite"/>
    </source>
</evidence>
<feature type="transmembrane region" description="Helical" evidence="9">
    <location>
        <begin position="544"/>
        <end position="565"/>
    </location>
</feature>
<keyword evidence="3" id="KW-0813">Transport</keyword>
<dbReference type="Proteomes" id="UP001311232">
    <property type="component" value="Unassembled WGS sequence"/>
</dbReference>
<evidence type="ECO:0000256" key="5">
    <source>
        <dbReference type="ARBA" id="ARBA00022989"/>
    </source>
</evidence>
<dbReference type="PROSITE" id="PS01271">
    <property type="entry name" value="NA_SULFATE"/>
    <property type="match status" value="1"/>
</dbReference>
<dbReference type="InterPro" id="IPR031312">
    <property type="entry name" value="Na/sul_symport_CS"/>
</dbReference>